<evidence type="ECO:0000313" key="4">
    <source>
        <dbReference type="Proteomes" id="UP000677228"/>
    </source>
</evidence>
<keyword evidence="1" id="KW-0812">Transmembrane</keyword>
<protein>
    <submittedName>
        <fullName evidence="2">Uncharacterized protein</fullName>
    </submittedName>
</protein>
<name>A0A8S2FWX0_9BILA</name>
<evidence type="ECO:0000313" key="2">
    <source>
        <dbReference type="EMBL" id="CAF1577763.1"/>
    </source>
</evidence>
<evidence type="ECO:0000313" key="3">
    <source>
        <dbReference type="EMBL" id="CAF4375883.1"/>
    </source>
</evidence>
<reference evidence="2" key="1">
    <citation type="submission" date="2021-02" db="EMBL/GenBank/DDBJ databases">
        <authorList>
            <person name="Nowell W R."/>
        </authorList>
    </citation>
    <scope>NUCLEOTIDE SEQUENCE</scope>
</reference>
<feature type="transmembrane region" description="Helical" evidence="1">
    <location>
        <begin position="53"/>
        <end position="71"/>
    </location>
</feature>
<dbReference type="Proteomes" id="UP000682733">
    <property type="component" value="Unassembled WGS sequence"/>
</dbReference>
<dbReference type="Proteomes" id="UP000677228">
    <property type="component" value="Unassembled WGS sequence"/>
</dbReference>
<accession>A0A8S2FWX0</accession>
<proteinExistence type="predicted"/>
<dbReference type="EMBL" id="CAJOBA010068146">
    <property type="protein sequence ID" value="CAF4375883.1"/>
    <property type="molecule type" value="Genomic_DNA"/>
</dbReference>
<gene>
    <name evidence="2" type="ORF">OVA965_LOCUS40788</name>
    <name evidence="3" type="ORF">TMI583_LOCUS42291</name>
</gene>
<sequence length="107" mass="12918">MKRQVTWEKYRKMIVQLLTFALIYLIFVLPTVVIGLIQTYWFPTFLDDIQFSLLFYLYYYLYVLTPIAYLISFPRLLKKLIPPYGDCRVDRLGRRILPTVNTIEQIQ</sequence>
<comment type="caution">
    <text evidence="2">The sequence shown here is derived from an EMBL/GenBank/DDBJ whole genome shotgun (WGS) entry which is preliminary data.</text>
</comment>
<feature type="transmembrane region" description="Helical" evidence="1">
    <location>
        <begin position="21"/>
        <end position="41"/>
    </location>
</feature>
<dbReference type="EMBL" id="CAJNOK010045161">
    <property type="protein sequence ID" value="CAF1577763.1"/>
    <property type="molecule type" value="Genomic_DNA"/>
</dbReference>
<keyword evidence="1" id="KW-1133">Transmembrane helix</keyword>
<keyword evidence="1" id="KW-0472">Membrane</keyword>
<evidence type="ECO:0000256" key="1">
    <source>
        <dbReference type="SAM" id="Phobius"/>
    </source>
</evidence>
<organism evidence="2 4">
    <name type="scientific">Didymodactylos carnosus</name>
    <dbReference type="NCBI Taxonomy" id="1234261"/>
    <lineage>
        <taxon>Eukaryota</taxon>
        <taxon>Metazoa</taxon>
        <taxon>Spiralia</taxon>
        <taxon>Gnathifera</taxon>
        <taxon>Rotifera</taxon>
        <taxon>Eurotatoria</taxon>
        <taxon>Bdelloidea</taxon>
        <taxon>Philodinida</taxon>
        <taxon>Philodinidae</taxon>
        <taxon>Didymodactylos</taxon>
    </lineage>
</organism>
<dbReference type="AlphaFoldDB" id="A0A8S2FWX0"/>